<dbReference type="InterPro" id="IPR009702">
    <property type="entry name" value="DUF1284"/>
</dbReference>
<protein>
    <recommendedName>
        <fullName evidence="3">DUF1284 domain-containing protein</fullName>
    </recommendedName>
</protein>
<dbReference type="RefSeq" id="WP_119062305.1">
    <property type="nucleotide sequence ID" value="NZ_QXDF01000003.1"/>
</dbReference>
<evidence type="ECO:0008006" key="3">
    <source>
        <dbReference type="Google" id="ProtNLM"/>
    </source>
</evidence>
<dbReference type="EMBL" id="QXDF01000003">
    <property type="protein sequence ID" value="RIA47436.1"/>
    <property type="molecule type" value="Genomic_DNA"/>
</dbReference>
<name>A0A397PD59_9HYPH</name>
<evidence type="ECO:0000313" key="1">
    <source>
        <dbReference type="EMBL" id="RIA47436.1"/>
    </source>
</evidence>
<evidence type="ECO:0000313" key="2">
    <source>
        <dbReference type="Proteomes" id="UP000266273"/>
    </source>
</evidence>
<gene>
    <name evidence="1" type="ORF">BXY53_2515</name>
</gene>
<proteinExistence type="predicted"/>
<dbReference type="Proteomes" id="UP000266273">
    <property type="component" value="Unassembled WGS sequence"/>
</dbReference>
<dbReference type="OrthoDB" id="6195504at2"/>
<comment type="caution">
    <text evidence="1">The sequence shown here is derived from an EMBL/GenBank/DDBJ whole genome shotgun (WGS) entry which is preliminary data.</text>
</comment>
<organism evidence="1 2">
    <name type="scientific">Dichotomicrobium thermohalophilum</name>
    <dbReference type="NCBI Taxonomy" id="933063"/>
    <lineage>
        <taxon>Bacteria</taxon>
        <taxon>Pseudomonadati</taxon>
        <taxon>Pseudomonadota</taxon>
        <taxon>Alphaproteobacteria</taxon>
        <taxon>Hyphomicrobiales</taxon>
        <taxon>Hyphomicrobiaceae</taxon>
        <taxon>Dichotomicrobium</taxon>
    </lineage>
</organism>
<reference evidence="1 2" key="1">
    <citation type="submission" date="2018-08" db="EMBL/GenBank/DDBJ databases">
        <title>Genomic Encyclopedia of Archaeal and Bacterial Type Strains, Phase II (KMG-II): from individual species to whole genera.</title>
        <authorList>
            <person name="Goeker M."/>
        </authorList>
    </citation>
    <scope>NUCLEOTIDE SEQUENCE [LARGE SCALE GENOMIC DNA]</scope>
    <source>
        <strain evidence="1 2">DSM 5002</strain>
    </source>
</reference>
<accession>A0A397PD59</accession>
<sequence length="142" mass="15649">MTVRLRAHHLLCMLTYAGDGYSRAFTANFDAMVARIAAGEEVLIVAGPDDICAPLLCEAECHCLRDSVRARDELAARDLGRLLGIDLSEEQRLLVGKSELRRMRAAFAGGETREACRGCEWHGLCTRVARRGFRGAKLGRTD</sequence>
<dbReference type="AlphaFoldDB" id="A0A397PD59"/>
<keyword evidence="2" id="KW-1185">Reference proteome</keyword>
<dbReference type="Pfam" id="PF06935">
    <property type="entry name" value="DUF1284"/>
    <property type="match status" value="1"/>
</dbReference>